<protein>
    <submittedName>
        <fullName evidence="2">DMT family transporter</fullName>
    </submittedName>
</protein>
<evidence type="ECO:0000256" key="1">
    <source>
        <dbReference type="SAM" id="Phobius"/>
    </source>
</evidence>
<reference evidence="2" key="1">
    <citation type="submission" date="2023-06" db="EMBL/GenBank/DDBJ databases">
        <title>Genomic of Parafulvivirga corallium.</title>
        <authorList>
            <person name="Wang G."/>
        </authorList>
    </citation>
    <scope>NUCLEOTIDE SEQUENCE</scope>
    <source>
        <strain evidence="2">BMA10</strain>
    </source>
</reference>
<comment type="caution">
    <text evidence="2">The sequence shown here is derived from an EMBL/GenBank/DDBJ whole genome shotgun (WGS) entry which is preliminary data.</text>
</comment>
<dbReference type="InterPro" id="IPR006750">
    <property type="entry name" value="YdcZ"/>
</dbReference>
<gene>
    <name evidence="2" type="ORF">QQ008_14960</name>
</gene>
<dbReference type="PANTHER" id="PTHR34821">
    <property type="entry name" value="INNER MEMBRANE PROTEIN YDCZ"/>
    <property type="match status" value="1"/>
</dbReference>
<evidence type="ECO:0000313" key="2">
    <source>
        <dbReference type="EMBL" id="MDN5202687.1"/>
    </source>
</evidence>
<keyword evidence="1" id="KW-0812">Transmembrane</keyword>
<evidence type="ECO:0000313" key="3">
    <source>
        <dbReference type="Proteomes" id="UP001172082"/>
    </source>
</evidence>
<dbReference type="PANTHER" id="PTHR34821:SF2">
    <property type="entry name" value="INNER MEMBRANE PROTEIN YDCZ"/>
    <property type="match status" value="1"/>
</dbReference>
<keyword evidence="3" id="KW-1185">Reference proteome</keyword>
<dbReference type="EMBL" id="JAUJEA010000005">
    <property type="protein sequence ID" value="MDN5202687.1"/>
    <property type="molecule type" value="Genomic_DNA"/>
</dbReference>
<feature type="transmembrane region" description="Helical" evidence="1">
    <location>
        <begin position="35"/>
        <end position="57"/>
    </location>
</feature>
<feature type="transmembrane region" description="Helical" evidence="1">
    <location>
        <begin position="130"/>
        <end position="147"/>
    </location>
</feature>
<feature type="transmembrane region" description="Helical" evidence="1">
    <location>
        <begin position="69"/>
        <end position="91"/>
    </location>
</feature>
<sequence length="149" mass="16179">MNQFTLIVLAFAGGIFLAIQGGLNAQLGVLLKNPLLASLVAFVCSASFAFFGVAFTIKSVPTMQQLKDIPFYLWFSGAMFSVLGISLYYYTIPRLGISTMISLGLCGQLIFSVVAGHFGWFGLPVEPIEYKRIIGVMAMIIGIILINNK</sequence>
<proteinExistence type="predicted"/>
<keyword evidence="1" id="KW-1133">Transmembrane helix</keyword>
<accession>A0ABT8KPL6</accession>
<feature type="transmembrane region" description="Helical" evidence="1">
    <location>
        <begin position="97"/>
        <end position="123"/>
    </location>
</feature>
<keyword evidence="1" id="KW-0472">Membrane</keyword>
<dbReference type="RefSeq" id="WP_346752709.1">
    <property type="nucleotide sequence ID" value="NZ_JAUJEA010000005.1"/>
</dbReference>
<organism evidence="2 3">
    <name type="scientific">Splendidivirga corallicola</name>
    <dbReference type="NCBI Taxonomy" id="3051826"/>
    <lineage>
        <taxon>Bacteria</taxon>
        <taxon>Pseudomonadati</taxon>
        <taxon>Bacteroidota</taxon>
        <taxon>Cytophagia</taxon>
        <taxon>Cytophagales</taxon>
        <taxon>Splendidivirgaceae</taxon>
        <taxon>Splendidivirga</taxon>
    </lineage>
</organism>
<name>A0ABT8KPL6_9BACT</name>
<dbReference type="Proteomes" id="UP001172082">
    <property type="component" value="Unassembled WGS sequence"/>
</dbReference>
<dbReference type="Pfam" id="PF04657">
    <property type="entry name" value="DMT_YdcZ"/>
    <property type="match status" value="1"/>
</dbReference>